<dbReference type="OMA" id="CYWPNRM"/>
<protein>
    <recommendedName>
        <fullName evidence="11">Receptor activity-modifying protein 1</fullName>
    </recommendedName>
</protein>
<evidence type="ECO:0000256" key="1">
    <source>
        <dbReference type="ARBA" id="ARBA00004251"/>
    </source>
</evidence>
<comment type="function">
    <text evidence="12">Accessory protein that interacts with and modulates the function of G-protein coupled receptors including calcitonin gene-related peptide type 1 receptor (CALCRL) and calcitonin receptor (CALCR). Required for the transport of CALCRL to the plasma membrane. Together with CALCRL, form the receptor complex for the calcitonin gene-related peptides CGRP1/CALCA and CGRP2/CALCB. Together with CALCR, form the AMYR1 receptor complex for amylin/IAPP and CGRP1/CALCA.</text>
</comment>
<dbReference type="GO" id="GO:0072659">
    <property type="term" value="P:protein localization to plasma membrane"/>
    <property type="evidence" value="ECO:0007669"/>
    <property type="project" value="Ensembl"/>
</dbReference>
<evidence type="ECO:0000256" key="13">
    <source>
        <dbReference type="ARBA" id="ARBA00049674"/>
    </source>
</evidence>
<dbReference type="GO" id="GO:0032870">
    <property type="term" value="P:cellular response to hormone stimulus"/>
    <property type="evidence" value="ECO:0007669"/>
    <property type="project" value="TreeGrafter"/>
</dbReference>
<organism evidence="15 16">
    <name type="scientific">Rhinopithecus bieti</name>
    <name type="common">Black snub-nosed monkey</name>
    <name type="synonym">Pygathrix bieti</name>
    <dbReference type="NCBI Taxonomy" id="61621"/>
    <lineage>
        <taxon>Eukaryota</taxon>
        <taxon>Metazoa</taxon>
        <taxon>Chordata</taxon>
        <taxon>Craniata</taxon>
        <taxon>Vertebrata</taxon>
        <taxon>Euteleostomi</taxon>
        <taxon>Mammalia</taxon>
        <taxon>Eutheria</taxon>
        <taxon>Euarchontoglires</taxon>
        <taxon>Primates</taxon>
        <taxon>Haplorrhini</taxon>
        <taxon>Catarrhini</taxon>
        <taxon>Cercopithecidae</taxon>
        <taxon>Colobinae</taxon>
        <taxon>Rhinopithecus</taxon>
    </lineage>
</organism>
<feature type="signal peptide" evidence="14">
    <location>
        <begin position="1"/>
        <end position="26"/>
    </location>
</feature>
<comment type="subunit">
    <text evidence="13">Heterodimer of CALCRL and RAMP1; the interaction induces allosteric modulation of CALCRL function and CGRP1/CALCA and CGRP2/CALCB ligand specificity. Heterodimer of CALCR and RAMP1; interaction forms the AMYR1 receptor complex for amylin/IAPP and CGRP1/CALCA ligands.</text>
</comment>
<feature type="chain" id="PRO_5014328797" description="Receptor activity-modifying protein 1" evidence="14">
    <location>
        <begin position="27"/>
        <end position="140"/>
    </location>
</feature>
<evidence type="ECO:0000313" key="16">
    <source>
        <dbReference type="Proteomes" id="UP000233180"/>
    </source>
</evidence>
<dbReference type="Ensembl" id="ENSRBIT00000030228.1">
    <property type="protein sequence ID" value="ENSRBIP00000006860.1"/>
    <property type="gene ID" value="ENSRBIG00000027122.1"/>
</dbReference>
<evidence type="ECO:0000256" key="8">
    <source>
        <dbReference type="ARBA" id="ARBA00023136"/>
    </source>
</evidence>
<evidence type="ECO:0000256" key="7">
    <source>
        <dbReference type="ARBA" id="ARBA00022989"/>
    </source>
</evidence>
<evidence type="ECO:0000256" key="5">
    <source>
        <dbReference type="ARBA" id="ARBA00022692"/>
    </source>
</evidence>
<evidence type="ECO:0000256" key="4">
    <source>
        <dbReference type="ARBA" id="ARBA00022475"/>
    </source>
</evidence>
<keyword evidence="16" id="KW-1185">Reference proteome</keyword>
<name>A0A2K6K6G1_RHIBE</name>
<reference evidence="15 16" key="1">
    <citation type="submission" date="2016-06" db="EMBL/GenBank/DDBJ databases">
        <title>Genome of Rhinopithecus bieti.</title>
        <authorList>
            <person name="Wu"/>
            <person name="C.-I. and Zhang"/>
            <person name="Y."/>
        </authorList>
    </citation>
    <scope>NUCLEOTIDE SEQUENCE</scope>
</reference>
<dbReference type="GO" id="GO:0097643">
    <property type="term" value="F:amylin receptor activity"/>
    <property type="evidence" value="ECO:0007669"/>
    <property type="project" value="Ensembl"/>
</dbReference>
<dbReference type="STRING" id="61621.ENSRBIP00000006860"/>
<comment type="similarity">
    <text evidence="2">Belongs to the RAMP family.</text>
</comment>
<dbReference type="GO" id="GO:0015026">
    <property type="term" value="F:coreceptor activity"/>
    <property type="evidence" value="ECO:0007669"/>
    <property type="project" value="Ensembl"/>
</dbReference>
<reference evidence="15" key="2">
    <citation type="submission" date="2025-08" db="UniProtKB">
        <authorList>
            <consortium name="Ensembl"/>
        </authorList>
    </citation>
    <scope>IDENTIFICATION</scope>
</reference>
<dbReference type="PANTHER" id="PTHR14076:SF3">
    <property type="entry name" value="RECEPTOR ACTIVITY-MODIFYING PROTEIN 1"/>
    <property type="match status" value="1"/>
</dbReference>
<evidence type="ECO:0000256" key="10">
    <source>
        <dbReference type="ARBA" id="ARBA00023170"/>
    </source>
</evidence>
<dbReference type="GO" id="GO:0001525">
    <property type="term" value="P:angiogenesis"/>
    <property type="evidence" value="ECO:0007669"/>
    <property type="project" value="Ensembl"/>
</dbReference>
<dbReference type="PROSITE" id="PS51257">
    <property type="entry name" value="PROKAR_LIPOPROTEIN"/>
    <property type="match status" value="1"/>
</dbReference>
<dbReference type="InterPro" id="IPR038126">
    <property type="entry name" value="RAMP_sf"/>
</dbReference>
<dbReference type="GO" id="GO:1990406">
    <property type="term" value="C:CGRP receptor complex"/>
    <property type="evidence" value="ECO:0007669"/>
    <property type="project" value="Ensembl"/>
</dbReference>
<evidence type="ECO:0000256" key="14">
    <source>
        <dbReference type="SAM" id="SignalP"/>
    </source>
</evidence>
<dbReference type="GO" id="GO:0001635">
    <property type="term" value="F:calcitonin gene-related peptide receptor activity"/>
    <property type="evidence" value="ECO:0007669"/>
    <property type="project" value="Ensembl"/>
</dbReference>
<keyword evidence="3" id="KW-0813">Transport</keyword>
<evidence type="ECO:0000256" key="2">
    <source>
        <dbReference type="ARBA" id="ARBA00007087"/>
    </source>
</evidence>
<gene>
    <name evidence="15" type="primary">RAMP1</name>
</gene>
<reference evidence="15" key="3">
    <citation type="submission" date="2025-09" db="UniProtKB">
        <authorList>
            <consortium name="Ensembl"/>
        </authorList>
    </citation>
    <scope>IDENTIFICATION</scope>
</reference>
<accession>A0A2K6K6G1</accession>
<dbReference type="GO" id="GO:0150059">
    <property type="term" value="P:amylin receptor 1 signaling pathway"/>
    <property type="evidence" value="ECO:0007669"/>
    <property type="project" value="Ensembl"/>
</dbReference>
<keyword evidence="6 14" id="KW-0732">Signal</keyword>
<evidence type="ECO:0000256" key="12">
    <source>
        <dbReference type="ARBA" id="ARBA00049570"/>
    </source>
</evidence>
<dbReference type="GO" id="GO:0009986">
    <property type="term" value="C:cell surface"/>
    <property type="evidence" value="ECO:0007669"/>
    <property type="project" value="Ensembl"/>
</dbReference>
<keyword evidence="7" id="KW-1133">Transmembrane helix</keyword>
<evidence type="ECO:0000256" key="9">
    <source>
        <dbReference type="ARBA" id="ARBA00023157"/>
    </source>
</evidence>
<keyword evidence="5" id="KW-0812">Transmembrane</keyword>
<dbReference type="Gene3D" id="1.10.150.510">
    <property type="entry name" value="Receptor activity modifying family"/>
    <property type="match status" value="1"/>
</dbReference>
<dbReference type="GeneTree" id="ENSGT00940000159224"/>
<proteinExistence type="inferred from homology"/>
<keyword evidence="4" id="KW-1003">Cell membrane</keyword>
<keyword evidence="8" id="KW-0472">Membrane</keyword>
<dbReference type="GO" id="GO:1990408">
    <property type="term" value="P:calcitonin gene-related peptide receptor signaling pathway"/>
    <property type="evidence" value="ECO:0007669"/>
    <property type="project" value="Ensembl"/>
</dbReference>
<dbReference type="PANTHER" id="PTHR14076">
    <property type="entry name" value="RECEPTOR ACTIVITY MODIFYING PROTEIN RAMP"/>
    <property type="match status" value="1"/>
</dbReference>
<keyword evidence="9" id="KW-1015">Disulfide bond</keyword>
<dbReference type="GO" id="GO:1990407">
    <property type="term" value="F:calcitonin gene-related peptide binding"/>
    <property type="evidence" value="ECO:0007669"/>
    <property type="project" value="Ensembl"/>
</dbReference>
<dbReference type="GO" id="GO:0008277">
    <property type="term" value="P:regulation of G protein-coupled receptor signaling pathway"/>
    <property type="evidence" value="ECO:0007669"/>
    <property type="project" value="InterPro"/>
</dbReference>
<dbReference type="GO" id="GO:0031623">
    <property type="term" value="P:receptor internalization"/>
    <property type="evidence" value="ECO:0007669"/>
    <property type="project" value="Ensembl"/>
</dbReference>
<evidence type="ECO:0000256" key="11">
    <source>
        <dbReference type="ARBA" id="ARBA00041071"/>
    </source>
</evidence>
<sequence>MARALCRLPQRGLWLLLAHHLFVATACQEANYGALLQELCLTQFQVDMEAVGETLWCDWGRTIGSYRELADCTWHMARTSLLHGPTQRWTGSSLAVAQHYFRACPISGSASTPSSWSPSRWTLLVTALVFWQSKHTEGIV</sequence>
<dbReference type="Pfam" id="PF04901">
    <property type="entry name" value="RAMP"/>
    <property type="match status" value="1"/>
</dbReference>
<keyword evidence="10" id="KW-0675">Receptor</keyword>
<dbReference type="GO" id="GO:0006886">
    <property type="term" value="P:intracellular protein transport"/>
    <property type="evidence" value="ECO:0007669"/>
    <property type="project" value="InterPro"/>
</dbReference>
<dbReference type="AlphaFoldDB" id="A0A2K6K6G1"/>
<dbReference type="Proteomes" id="UP000233180">
    <property type="component" value="Unassembled WGS sequence"/>
</dbReference>
<evidence type="ECO:0000313" key="15">
    <source>
        <dbReference type="Ensembl" id="ENSRBIP00000006860.1"/>
    </source>
</evidence>
<dbReference type="InterPro" id="IPR006985">
    <property type="entry name" value="RAMP"/>
</dbReference>
<comment type="subcellular location">
    <subcellularLocation>
        <location evidence="1">Cell membrane</location>
        <topology evidence="1">Single-pass type I membrane protein</topology>
    </subcellularLocation>
</comment>
<evidence type="ECO:0000256" key="3">
    <source>
        <dbReference type="ARBA" id="ARBA00022448"/>
    </source>
</evidence>
<evidence type="ECO:0000256" key="6">
    <source>
        <dbReference type="ARBA" id="ARBA00022729"/>
    </source>
</evidence>
<dbReference type="GO" id="GO:0007189">
    <property type="term" value="P:adenylate cyclase-activating G protein-coupled receptor signaling pathway"/>
    <property type="evidence" value="ECO:0007669"/>
    <property type="project" value="Ensembl"/>
</dbReference>
<dbReference type="GO" id="GO:0006816">
    <property type="term" value="P:calcium ion transport"/>
    <property type="evidence" value="ECO:0007669"/>
    <property type="project" value="Ensembl"/>
</dbReference>